<organism evidence="1 2">
    <name type="scientific">Microbacterium mangrovi</name>
    <dbReference type="NCBI Taxonomy" id="1348253"/>
    <lineage>
        <taxon>Bacteria</taxon>
        <taxon>Bacillati</taxon>
        <taxon>Actinomycetota</taxon>
        <taxon>Actinomycetes</taxon>
        <taxon>Micrococcales</taxon>
        <taxon>Microbacteriaceae</taxon>
        <taxon>Microbacterium</taxon>
    </lineage>
</organism>
<proteinExistence type="predicted"/>
<dbReference type="OrthoDB" id="5079717at2"/>
<keyword evidence="2" id="KW-1185">Reference proteome</keyword>
<dbReference type="Proteomes" id="UP000031030">
    <property type="component" value="Unassembled WGS sequence"/>
</dbReference>
<reference evidence="1 2" key="1">
    <citation type="submission" date="2014-11" db="EMBL/GenBank/DDBJ databases">
        <title>Genome sequence of Microbacterium mangrovi MUSC 115(T).</title>
        <authorList>
            <person name="Lee L.-H."/>
        </authorList>
    </citation>
    <scope>NUCLEOTIDE SEQUENCE [LARGE SCALE GENOMIC DNA]</scope>
    <source>
        <strain evidence="1 2">MUSC 115</strain>
    </source>
</reference>
<protein>
    <submittedName>
        <fullName evidence="1">Uncharacterized protein</fullName>
    </submittedName>
</protein>
<accession>A0A0B2A8I9</accession>
<evidence type="ECO:0000313" key="1">
    <source>
        <dbReference type="EMBL" id="KHK99425.1"/>
    </source>
</evidence>
<dbReference type="EMBL" id="JTDK01000002">
    <property type="protein sequence ID" value="KHK99425.1"/>
    <property type="molecule type" value="Genomic_DNA"/>
</dbReference>
<gene>
    <name evidence="1" type="ORF">LK09_01820</name>
</gene>
<evidence type="ECO:0000313" key="2">
    <source>
        <dbReference type="Proteomes" id="UP000031030"/>
    </source>
</evidence>
<name>A0A0B2A8I9_9MICO</name>
<dbReference type="AlphaFoldDB" id="A0A0B2A8I9"/>
<dbReference type="RefSeq" id="WP_039395104.1">
    <property type="nucleotide sequence ID" value="NZ_JTDK01000002.1"/>
</dbReference>
<comment type="caution">
    <text evidence="1">The sequence shown here is derived from an EMBL/GenBank/DDBJ whole genome shotgun (WGS) entry which is preliminary data.</text>
</comment>
<sequence>MSGEAGWLKRFFSDPMADAVKGTAEILAVSEPVGRGPFSKCMLDVIAAAPDIEPRTVTVEAVLRIKHWPRVGMVVPARLPPARPDLVALDLEAFTR</sequence>